<dbReference type="STRING" id="420953.SAMN05192543_11715"/>
<organism evidence="1 2">
    <name type="scientific">Paraburkholderia megapolitana</name>
    <dbReference type="NCBI Taxonomy" id="420953"/>
    <lineage>
        <taxon>Bacteria</taxon>
        <taxon>Pseudomonadati</taxon>
        <taxon>Pseudomonadota</taxon>
        <taxon>Betaproteobacteria</taxon>
        <taxon>Burkholderiales</taxon>
        <taxon>Burkholderiaceae</taxon>
        <taxon>Paraburkholderia</taxon>
    </lineage>
</organism>
<name>A0A1I3W8Z9_9BURK</name>
<reference evidence="1 2" key="1">
    <citation type="submission" date="2016-10" db="EMBL/GenBank/DDBJ databases">
        <authorList>
            <person name="de Groot N.N."/>
        </authorList>
    </citation>
    <scope>NUCLEOTIDE SEQUENCE [LARGE SCALE GENOMIC DNA]</scope>
    <source>
        <strain evidence="1 2">LMG 23650</strain>
    </source>
</reference>
<dbReference type="EMBL" id="FOQU01000017">
    <property type="protein sequence ID" value="SFK03880.1"/>
    <property type="molecule type" value="Genomic_DNA"/>
</dbReference>
<keyword evidence="2" id="KW-1185">Reference proteome</keyword>
<dbReference type="Proteomes" id="UP000199548">
    <property type="component" value="Unassembled WGS sequence"/>
</dbReference>
<protein>
    <submittedName>
        <fullName evidence="1">Uncharacterized protein</fullName>
    </submittedName>
</protein>
<dbReference type="AlphaFoldDB" id="A0A1I3W8Z9"/>
<evidence type="ECO:0000313" key="1">
    <source>
        <dbReference type="EMBL" id="SFK03880.1"/>
    </source>
</evidence>
<proteinExistence type="predicted"/>
<accession>A0A1I3W8Z9</accession>
<sequence length="53" mass="5601">MLESAIILRQEWIALGHGGTGSRGAHQAATALLRHLVQGSPVQLNELIGEKAT</sequence>
<gene>
    <name evidence="1" type="ORF">SAMN05192543_11715</name>
</gene>
<evidence type="ECO:0000313" key="2">
    <source>
        <dbReference type="Proteomes" id="UP000199548"/>
    </source>
</evidence>